<keyword evidence="4 12" id="KW-0812">Transmembrane</keyword>
<feature type="transmembrane region" description="Helical" evidence="12">
    <location>
        <begin position="84"/>
        <end position="108"/>
    </location>
</feature>
<evidence type="ECO:0000259" key="14">
    <source>
        <dbReference type="PROSITE" id="PS50929"/>
    </source>
</evidence>
<feature type="transmembrane region" description="Helical" evidence="12">
    <location>
        <begin position="342"/>
        <end position="363"/>
    </location>
</feature>
<dbReference type="InterPro" id="IPR039421">
    <property type="entry name" value="Type_1_exporter"/>
</dbReference>
<keyword evidence="9 12" id="KW-0472">Membrane</keyword>
<evidence type="ECO:0000256" key="7">
    <source>
        <dbReference type="ARBA" id="ARBA00022840"/>
    </source>
</evidence>
<evidence type="ECO:0008006" key="17">
    <source>
        <dbReference type="Google" id="ProtNLM"/>
    </source>
</evidence>
<dbReference type="PANTHER" id="PTHR43394:SF11">
    <property type="entry name" value="ATP-BINDING CASSETTE TRANSPORTER"/>
    <property type="match status" value="1"/>
</dbReference>
<keyword evidence="6" id="KW-0547">Nucleotide-binding</keyword>
<dbReference type="Gene3D" id="3.40.50.300">
    <property type="entry name" value="P-loop containing nucleotide triphosphate hydrolases"/>
    <property type="match status" value="2"/>
</dbReference>
<feature type="domain" description="ABC transporter" evidence="13">
    <location>
        <begin position="412"/>
        <end position="661"/>
    </location>
</feature>
<dbReference type="PANTHER" id="PTHR43394">
    <property type="entry name" value="ATP-DEPENDENT PERMEASE MDL1, MITOCHONDRIAL"/>
    <property type="match status" value="1"/>
</dbReference>
<feature type="compositionally biased region" description="Polar residues" evidence="11">
    <location>
        <begin position="682"/>
        <end position="700"/>
    </location>
</feature>
<feature type="region of interest" description="Disordered" evidence="11">
    <location>
        <begin position="1"/>
        <end position="36"/>
    </location>
</feature>
<keyword evidence="7" id="KW-0067">ATP-binding</keyword>
<dbReference type="EMBL" id="JAQQWP010000002">
    <property type="protein sequence ID" value="KAK8130643.1"/>
    <property type="molecule type" value="Genomic_DNA"/>
</dbReference>
<evidence type="ECO:0000256" key="6">
    <source>
        <dbReference type="ARBA" id="ARBA00022741"/>
    </source>
</evidence>
<feature type="transmembrane region" description="Helical" evidence="12">
    <location>
        <begin position="134"/>
        <end position="158"/>
    </location>
</feature>
<dbReference type="Pfam" id="PF00005">
    <property type="entry name" value="ABC_tran"/>
    <property type="match status" value="2"/>
</dbReference>
<keyword evidence="8 12" id="KW-1133">Transmembrane helix</keyword>
<feature type="region of interest" description="Disordered" evidence="11">
    <location>
        <begin position="682"/>
        <end position="705"/>
    </location>
</feature>
<feature type="transmembrane region" description="Helical" evidence="12">
    <location>
        <begin position="739"/>
        <end position="765"/>
    </location>
</feature>
<sequence>MAAPTGNIELGDIRPSPPSPSLQGASETGAGGCKTRAVPPDGFETPLAHRLTENEAVLVKRQVGISESTAGAFALYRYASKLDLAIILLSCITAIASGAAIPLMVVLFGNVQSAVQGYFQGNDVEAFSRQLNGVVLYFVYLAVANFVASYIYTVGFTYTAEHITCKLRESYLDHCLRQNIAFFDNLGAGDMITRITVDNNVVQEMISQKMGLTLAGASTFIAAYVVGFIVYWKLTLILLCALVLVVINMTIGSVFMAKYSARTIESYDLAAGLASEAISSIRTTIAFGRQKALAAKFDAFLKDSETLGFRTKLAMALMTAGLACIVNLGYALAFWIGGHYVVYDGVAVSKVIVTVMVVFVGAFSLGNVSNNLMAVSAGIAACRKIFTLINRRSPLDPTSDLGSVPSDVRGTLTLEHIKHVYPSRPQVPVFQDLTLKIPAQKTTALVGASGSGKSSIIGLIERFYEPLEGTISLDGNNVRSLNLRWLRRQMSLVGQEPVLFDDTVFENINHGLIGTEFQDQSEDARRARVMDAARVANAHDFIMQLPDGYNTKVGSRGGLLSGGQKQRIAIARAVVPDPKIRHSVLLLDEATSSLDSRSEGVVQQALDAASKGRTTIVVAHRLSTIRQADNIVISEQGTHEELLQRHGLYHGMILSQGHVSEQSPQNDNEQGSMWKVPIETGSTLEEQSRTNETQSQSPSTKVCPRTFDTCDGAKPKPKPSAWQSAKLIASYNSADKKPIAFGILFCFVCGGGTPAQAILFAKAISTLSTSPNADNQRELGDQSNLWAAMYLVLAGVLVLSHATYGVLFARCSERLLKNARSSVFRSILRQDIAFFDETQNSPGGLTQNMSMNTADIAGLSGAALGTMIISATALVAGLVVGVAIGWKLGLVCTSMVPAIVLCGYLQVWLRARFERRSLGAYAGSANYAAEAVAAIHTVASLTREAQIVGHYRAMLDAQLRASLRSVMKLSLLFSLSESATMLIMALCFWYGGTLIAAGEYSLFQYYACYASVVFSAQSAGVFFSHSASMSKAFAAAQAIWLLTSMKPVVDTWSGRGKKLVECTGHIQLRNVHFSYASRPTCSVLNGIDLDVLPGNYIAILGSSGCGKSTIISLIERFYDPTRGAVLVDGKDISTLEVNQYRAFLALVSQESTLYTGTIRDNIVLGVPDHESVLEDQILQACRDADIEDFIKSLPEGLETTVGSKGLLISGGQKQRLAIARALIRNPRVLLLDEATSALDAASERAVQASLDKAAKGRTTIVVAHRLSTIRNADCIYMLDEGRVVEHGTYGDLIRKNERFAALVYRQQSGSTL</sequence>
<dbReference type="InterPro" id="IPR027417">
    <property type="entry name" value="P-loop_NTPase"/>
</dbReference>
<keyword evidence="3" id="KW-0813">Transport</keyword>
<feature type="transmembrane region" description="Helical" evidence="12">
    <location>
        <begin position="856"/>
        <end position="882"/>
    </location>
</feature>
<accession>A0AAW0RA11</accession>
<evidence type="ECO:0000256" key="3">
    <source>
        <dbReference type="ARBA" id="ARBA00022448"/>
    </source>
</evidence>
<dbReference type="Gene3D" id="1.20.1560.10">
    <property type="entry name" value="ABC transporter type 1, transmembrane domain"/>
    <property type="match status" value="1"/>
</dbReference>
<feature type="transmembrane region" description="Helical" evidence="12">
    <location>
        <begin position="1003"/>
        <end position="1023"/>
    </location>
</feature>
<dbReference type="CDD" id="cd18577">
    <property type="entry name" value="ABC_6TM_Pgp_ABCB1_D1_like"/>
    <property type="match status" value="1"/>
</dbReference>
<dbReference type="FunFam" id="3.40.50.300:FF:000240">
    <property type="entry name" value="ABC transporter B family member 20"/>
    <property type="match status" value="1"/>
</dbReference>
<evidence type="ECO:0000313" key="15">
    <source>
        <dbReference type="EMBL" id="KAK8130643.1"/>
    </source>
</evidence>
<dbReference type="FunFam" id="3.40.50.300:FF:000913">
    <property type="entry name" value="ABC multidrug transporter SitT"/>
    <property type="match status" value="1"/>
</dbReference>
<comment type="caution">
    <text evidence="15">The sequence shown here is derived from an EMBL/GenBank/DDBJ whole genome shotgun (WGS) entry which is preliminary data.</text>
</comment>
<organism evidence="15 16">
    <name type="scientific">Apiospora kogelbergensis</name>
    <dbReference type="NCBI Taxonomy" id="1337665"/>
    <lineage>
        <taxon>Eukaryota</taxon>
        <taxon>Fungi</taxon>
        <taxon>Dikarya</taxon>
        <taxon>Ascomycota</taxon>
        <taxon>Pezizomycotina</taxon>
        <taxon>Sordariomycetes</taxon>
        <taxon>Xylariomycetidae</taxon>
        <taxon>Amphisphaeriales</taxon>
        <taxon>Apiosporaceae</taxon>
        <taxon>Apiospora</taxon>
    </lineage>
</organism>
<dbReference type="GO" id="GO:0016887">
    <property type="term" value="F:ATP hydrolysis activity"/>
    <property type="evidence" value="ECO:0007669"/>
    <property type="project" value="InterPro"/>
</dbReference>
<reference evidence="15 16" key="1">
    <citation type="submission" date="2023-01" db="EMBL/GenBank/DDBJ databases">
        <title>Analysis of 21 Apiospora genomes using comparative genomics revels a genus with tremendous synthesis potential of carbohydrate active enzymes and secondary metabolites.</title>
        <authorList>
            <person name="Sorensen T."/>
        </authorList>
    </citation>
    <scope>NUCLEOTIDE SEQUENCE [LARGE SCALE GENOMIC DNA]</scope>
    <source>
        <strain evidence="15 16">CBS 117206</strain>
    </source>
</reference>
<evidence type="ECO:0000256" key="9">
    <source>
        <dbReference type="ARBA" id="ARBA00023136"/>
    </source>
</evidence>
<feature type="domain" description="ABC transmembrane type-1" evidence="14">
    <location>
        <begin position="740"/>
        <end position="1031"/>
    </location>
</feature>
<dbReference type="SUPFAM" id="SSF90123">
    <property type="entry name" value="ABC transporter transmembrane region"/>
    <property type="match status" value="2"/>
</dbReference>
<evidence type="ECO:0000256" key="10">
    <source>
        <dbReference type="ARBA" id="ARBA00023180"/>
    </source>
</evidence>
<feature type="transmembrane region" description="Helical" evidence="12">
    <location>
        <begin position="888"/>
        <end position="909"/>
    </location>
</feature>
<dbReference type="GO" id="GO:0090374">
    <property type="term" value="P:oligopeptide export from mitochondrion"/>
    <property type="evidence" value="ECO:0007669"/>
    <property type="project" value="TreeGrafter"/>
</dbReference>
<dbReference type="GO" id="GO:0005524">
    <property type="term" value="F:ATP binding"/>
    <property type="evidence" value="ECO:0007669"/>
    <property type="project" value="UniProtKB-KW"/>
</dbReference>
<evidence type="ECO:0000256" key="12">
    <source>
        <dbReference type="SAM" id="Phobius"/>
    </source>
</evidence>
<feature type="transmembrane region" description="Helical" evidence="12">
    <location>
        <begin position="969"/>
        <end position="991"/>
    </location>
</feature>
<dbReference type="Pfam" id="PF00664">
    <property type="entry name" value="ABC_membrane"/>
    <property type="match status" value="2"/>
</dbReference>
<feature type="domain" description="ABC transporter" evidence="13">
    <location>
        <begin position="1066"/>
        <end position="1305"/>
    </location>
</feature>
<proteinExistence type="inferred from homology"/>
<evidence type="ECO:0000259" key="13">
    <source>
        <dbReference type="PROSITE" id="PS50893"/>
    </source>
</evidence>
<comment type="similarity">
    <text evidence="2">Belongs to the ABC transporter superfamily. ABCB family. Multidrug resistance exporter (TC 3.A.1.201) subfamily.</text>
</comment>
<comment type="subcellular location">
    <subcellularLocation>
        <location evidence="1">Membrane</location>
        <topology evidence="1">Multi-pass membrane protein</topology>
    </subcellularLocation>
</comment>
<feature type="transmembrane region" description="Helical" evidence="12">
    <location>
        <begin position="236"/>
        <end position="257"/>
    </location>
</feature>
<evidence type="ECO:0000256" key="4">
    <source>
        <dbReference type="ARBA" id="ARBA00022692"/>
    </source>
</evidence>
<dbReference type="CDD" id="cd03249">
    <property type="entry name" value="ABC_MTABC3_MDL1_MDL2"/>
    <property type="match status" value="1"/>
</dbReference>
<dbReference type="PROSITE" id="PS00211">
    <property type="entry name" value="ABC_TRANSPORTER_1"/>
    <property type="match status" value="2"/>
</dbReference>
<keyword evidence="16" id="KW-1185">Reference proteome</keyword>
<feature type="transmembrane region" description="Helical" evidence="12">
    <location>
        <begin position="212"/>
        <end position="230"/>
    </location>
</feature>
<name>A0AAW0RA11_9PEZI</name>
<dbReference type="GO" id="GO:0005743">
    <property type="term" value="C:mitochondrial inner membrane"/>
    <property type="evidence" value="ECO:0007669"/>
    <property type="project" value="TreeGrafter"/>
</dbReference>
<feature type="transmembrane region" description="Helical" evidence="12">
    <location>
        <begin position="785"/>
        <end position="807"/>
    </location>
</feature>
<dbReference type="CDD" id="cd18578">
    <property type="entry name" value="ABC_6TM_Pgp_ABCB1_D2_like"/>
    <property type="match status" value="1"/>
</dbReference>
<dbReference type="GO" id="GO:0015421">
    <property type="term" value="F:ABC-type oligopeptide transporter activity"/>
    <property type="evidence" value="ECO:0007669"/>
    <property type="project" value="TreeGrafter"/>
</dbReference>
<evidence type="ECO:0000256" key="11">
    <source>
        <dbReference type="SAM" id="MobiDB-lite"/>
    </source>
</evidence>
<dbReference type="PROSITE" id="PS50893">
    <property type="entry name" value="ABC_TRANSPORTER_2"/>
    <property type="match status" value="2"/>
</dbReference>
<dbReference type="SMART" id="SM00382">
    <property type="entry name" value="AAA"/>
    <property type="match status" value="2"/>
</dbReference>
<dbReference type="InterPro" id="IPR003593">
    <property type="entry name" value="AAA+_ATPase"/>
</dbReference>
<keyword evidence="5" id="KW-0677">Repeat</keyword>
<feature type="domain" description="ABC transmembrane type-1" evidence="14">
    <location>
        <begin position="88"/>
        <end position="377"/>
    </location>
</feature>
<evidence type="ECO:0000256" key="5">
    <source>
        <dbReference type="ARBA" id="ARBA00022737"/>
    </source>
</evidence>
<dbReference type="InterPro" id="IPR017871">
    <property type="entry name" value="ABC_transporter-like_CS"/>
</dbReference>
<dbReference type="Proteomes" id="UP001392437">
    <property type="component" value="Unassembled WGS sequence"/>
</dbReference>
<evidence type="ECO:0000313" key="16">
    <source>
        <dbReference type="Proteomes" id="UP001392437"/>
    </source>
</evidence>
<evidence type="ECO:0000256" key="1">
    <source>
        <dbReference type="ARBA" id="ARBA00004141"/>
    </source>
</evidence>
<feature type="transmembrane region" description="Helical" evidence="12">
    <location>
        <begin position="313"/>
        <end position="336"/>
    </location>
</feature>
<evidence type="ECO:0000256" key="2">
    <source>
        <dbReference type="ARBA" id="ARBA00007577"/>
    </source>
</evidence>
<dbReference type="InterPro" id="IPR011527">
    <property type="entry name" value="ABC1_TM_dom"/>
</dbReference>
<dbReference type="InterPro" id="IPR003439">
    <property type="entry name" value="ABC_transporter-like_ATP-bd"/>
</dbReference>
<evidence type="ECO:0000256" key="8">
    <source>
        <dbReference type="ARBA" id="ARBA00022989"/>
    </source>
</evidence>
<keyword evidence="10" id="KW-0325">Glycoprotein</keyword>
<dbReference type="InterPro" id="IPR036640">
    <property type="entry name" value="ABC1_TM_sf"/>
</dbReference>
<gene>
    <name evidence="15" type="ORF">PG999_003023</name>
</gene>
<protein>
    <recommendedName>
        <fullName evidence="17">ATP-binding cassette, subfamily B</fullName>
    </recommendedName>
</protein>
<dbReference type="PROSITE" id="PS50929">
    <property type="entry name" value="ABC_TM1F"/>
    <property type="match status" value="2"/>
</dbReference>
<dbReference type="SUPFAM" id="SSF52540">
    <property type="entry name" value="P-loop containing nucleoside triphosphate hydrolases"/>
    <property type="match status" value="2"/>
</dbReference>